<feature type="compositionally biased region" description="Low complexity" evidence="1">
    <location>
        <begin position="175"/>
        <end position="189"/>
    </location>
</feature>
<keyword evidence="2" id="KW-1133">Transmembrane helix</keyword>
<keyword evidence="2" id="KW-0812">Transmembrane</keyword>
<evidence type="ECO:0000256" key="1">
    <source>
        <dbReference type="SAM" id="MobiDB-lite"/>
    </source>
</evidence>
<evidence type="ECO:0000313" key="4">
    <source>
        <dbReference type="Proteomes" id="UP000727056"/>
    </source>
</evidence>
<dbReference type="EMBL" id="JAAVJC010000139">
    <property type="protein sequence ID" value="NJQ16308.1"/>
    <property type="molecule type" value="Genomic_DNA"/>
</dbReference>
<accession>A0ABX1CDW8</accession>
<reference evidence="3 4" key="1">
    <citation type="submission" date="2020-03" db="EMBL/GenBank/DDBJ databases">
        <title>Draft genome of Streptomyces sp. ventii, isolated from the Axial Seamount in the Pacific Ocean, and resequencing of the two type strains Streptomyces lonarensis strain NCL 716 and Streptomyces bohaiensis strain 11A07.</title>
        <authorList>
            <person name="Loughran R.M."/>
            <person name="Pfannmuller K.M."/>
            <person name="Wasson B.J."/>
            <person name="Deadmond M.C."/>
            <person name="Paddock B.E."/>
            <person name="Koyack M.J."/>
            <person name="Gallegos D.A."/>
            <person name="Mitchell E.A."/>
            <person name="Ushijima B."/>
            <person name="Saw J.H."/>
            <person name="Mcphail K.L."/>
            <person name="Videau P."/>
        </authorList>
    </citation>
    <scope>NUCLEOTIDE SEQUENCE [LARGE SCALE GENOMIC DNA]</scope>
    <source>
        <strain evidence="3 4">11A07</strain>
    </source>
</reference>
<comment type="caution">
    <text evidence="3">The sequence shown here is derived from an EMBL/GenBank/DDBJ whole genome shotgun (WGS) entry which is preliminary data.</text>
</comment>
<keyword evidence="2" id="KW-0472">Membrane</keyword>
<dbReference type="InterPro" id="IPR010419">
    <property type="entry name" value="CO_DH_gsu"/>
</dbReference>
<proteinExistence type="predicted"/>
<feature type="region of interest" description="Disordered" evidence="1">
    <location>
        <begin position="141"/>
        <end position="397"/>
    </location>
</feature>
<protein>
    <submittedName>
        <fullName evidence="3">Serine/arginine repetitive matrix protein 1</fullName>
    </submittedName>
</protein>
<dbReference type="Gene3D" id="3.30.530.20">
    <property type="match status" value="1"/>
</dbReference>
<dbReference type="RefSeq" id="WP_168089041.1">
    <property type="nucleotide sequence ID" value="NZ_BHZH01000057.1"/>
</dbReference>
<name>A0ABX1CDW8_9ACTN</name>
<dbReference type="PANTHER" id="PTHR38588">
    <property type="entry name" value="BLL0334 PROTEIN"/>
    <property type="match status" value="1"/>
</dbReference>
<feature type="compositionally biased region" description="Basic and acidic residues" evidence="1">
    <location>
        <begin position="217"/>
        <end position="226"/>
    </location>
</feature>
<sequence>MEHEIFVPFPATAVRAALAEQERVARCVPGFQVEPGDDPDALAGRLRLRIGGSTITYRGTVTLTGRGEGVDVDAVASEARGNGTVRVRLTVVPRPVEDGSGTTLSYTGSTEATGRLAEVEPAQRETAARRLLDRFTEALVGEIDATEPPAAEPRDDDDQRAIPGIPGPGKGEGGPSRADAAAASPAGDSAPDDDSSSEESREGTGDGDAAPAETADDAGKGDRGAADDAADDADTAGEPGASSGTHEADGDADGEGDAKPAADTDAEPDHQADADSDSDADTTDSDTDTDTTETAPTGDGADADSADQPPRGAGEVGNRDPHLDAAEAEADRKAREARDAGSVPEHDDDADPLDAQPPYAPEADLARRTMIGRSAEEVDHAPPRGRYAPQPAPGDTGAARLTLKWAAPAAAIAVAGAVAIGRVFRRRR</sequence>
<feature type="compositionally biased region" description="Basic and acidic residues" evidence="1">
    <location>
        <begin position="317"/>
        <end position="339"/>
    </location>
</feature>
<dbReference type="InterPro" id="IPR023393">
    <property type="entry name" value="START-like_dom_sf"/>
</dbReference>
<feature type="compositionally biased region" description="Acidic residues" evidence="1">
    <location>
        <begin position="274"/>
        <end position="291"/>
    </location>
</feature>
<feature type="compositionally biased region" description="Basic and acidic residues" evidence="1">
    <location>
        <begin position="256"/>
        <end position="273"/>
    </location>
</feature>
<organism evidence="3 4">
    <name type="scientific">Streptomyces bohaiensis</name>
    <dbReference type="NCBI Taxonomy" id="1431344"/>
    <lineage>
        <taxon>Bacteria</taxon>
        <taxon>Bacillati</taxon>
        <taxon>Actinomycetota</taxon>
        <taxon>Actinomycetes</taxon>
        <taxon>Kitasatosporales</taxon>
        <taxon>Streptomycetaceae</taxon>
        <taxon>Streptomyces</taxon>
    </lineage>
</organism>
<feature type="transmembrane region" description="Helical" evidence="2">
    <location>
        <begin position="405"/>
        <end position="424"/>
    </location>
</feature>
<gene>
    <name evidence="3" type="ORF">HCN52_15535</name>
</gene>
<dbReference type="PANTHER" id="PTHR38588:SF1">
    <property type="entry name" value="BLL0334 PROTEIN"/>
    <property type="match status" value="1"/>
</dbReference>
<dbReference type="Pfam" id="PF06240">
    <property type="entry name" value="COXG"/>
    <property type="match status" value="1"/>
</dbReference>
<evidence type="ECO:0000256" key="2">
    <source>
        <dbReference type="SAM" id="Phobius"/>
    </source>
</evidence>
<dbReference type="Proteomes" id="UP000727056">
    <property type="component" value="Unassembled WGS sequence"/>
</dbReference>
<evidence type="ECO:0000313" key="3">
    <source>
        <dbReference type="EMBL" id="NJQ16308.1"/>
    </source>
</evidence>
<dbReference type="SUPFAM" id="SSF55961">
    <property type="entry name" value="Bet v1-like"/>
    <property type="match status" value="1"/>
</dbReference>
<keyword evidence="4" id="KW-1185">Reference proteome</keyword>